<evidence type="ECO:0000256" key="1">
    <source>
        <dbReference type="SAM" id="MobiDB-lite"/>
    </source>
</evidence>
<evidence type="ECO:0000313" key="3">
    <source>
        <dbReference type="Proteomes" id="UP000598146"/>
    </source>
</evidence>
<organism evidence="2 3">
    <name type="scientific">Actinoplanes aureus</name>
    <dbReference type="NCBI Taxonomy" id="2792083"/>
    <lineage>
        <taxon>Bacteria</taxon>
        <taxon>Bacillati</taxon>
        <taxon>Actinomycetota</taxon>
        <taxon>Actinomycetes</taxon>
        <taxon>Micromonosporales</taxon>
        <taxon>Micromonosporaceae</taxon>
        <taxon>Actinoplanes</taxon>
    </lineage>
</organism>
<feature type="compositionally biased region" description="Low complexity" evidence="1">
    <location>
        <begin position="47"/>
        <end position="57"/>
    </location>
</feature>
<comment type="caution">
    <text evidence="2">The sequence shown here is derived from an EMBL/GenBank/DDBJ whole genome shotgun (WGS) entry which is preliminary data.</text>
</comment>
<name>A0A931FXV3_9ACTN</name>
<reference evidence="2" key="1">
    <citation type="submission" date="2020-11" db="EMBL/GenBank/DDBJ databases">
        <title>Isolation and identification of active actinomycetes.</title>
        <authorList>
            <person name="Sun X."/>
        </authorList>
    </citation>
    <scope>NUCLEOTIDE SEQUENCE</scope>
    <source>
        <strain evidence="2">NEAU-A11</strain>
    </source>
</reference>
<feature type="region of interest" description="Disordered" evidence="1">
    <location>
        <begin position="45"/>
        <end position="66"/>
    </location>
</feature>
<dbReference type="Proteomes" id="UP000598146">
    <property type="component" value="Unassembled WGS sequence"/>
</dbReference>
<proteinExistence type="predicted"/>
<sequence length="189" mass="20463">MASTGHRPAIRLRPVPRYEPPFDDELTPQVWASARQLPLDWTARQLPPASAPSGDQPAPAPAPPVLAGASSDAKLAVRRFVHLCVEVLNGYRPAAHLRRLALPAEAADVVAEGLAGARRVAELRNASRAAGRRTRRPVPVAVLRLRLCEPRPGAVEAAVALVTGERTWAMALRMELHQQSWAATTLRLI</sequence>
<accession>A0A931FXV3</accession>
<protein>
    <submittedName>
        <fullName evidence="2">Uncharacterized protein</fullName>
    </submittedName>
</protein>
<dbReference type="Pfam" id="PF20060">
    <property type="entry name" value="DUF6459"/>
    <property type="match status" value="1"/>
</dbReference>
<dbReference type="InterPro" id="IPR045596">
    <property type="entry name" value="DUF6459"/>
</dbReference>
<keyword evidence="3" id="KW-1185">Reference proteome</keyword>
<evidence type="ECO:0000313" key="2">
    <source>
        <dbReference type="EMBL" id="MBG0563112.1"/>
    </source>
</evidence>
<dbReference type="AlphaFoldDB" id="A0A931FXV3"/>
<feature type="region of interest" description="Disordered" evidence="1">
    <location>
        <begin position="1"/>
        <end position="23"/>
    </location>
</feature>
<gene>
    <name evidence="2" type="ORF">I4J89_16810</name>
</gene>
<dbReference type="EMBL" id="JADQTO010000007">
    <property type="protein sequence ID" value="MBG0563112.1"/>
    <property type="molecule type" value="Genomic_DNA"/>
</dbReference>